<dbReference type="RefSeq" id="WP_325063174.1">
    <property type="nucleotide sequence ID" value="NZ_WIND01000005.1"/>
</dbReference>
<keyword evidence="4 7" id="KW-0805">Transcription regulation</keyword>
<dbReference type="PANTHER" id="PTHR34701">
    <property type="entry name" value="TRANSCRIPTIONAL REGULATOR MRAZ"/>
    <property type="match status" value="1"/>
</dbReference>
<evidence type="ECO:0000259" key="8">
    <source>
        <dbReference type="PROSITE" id="PS51740"/>
    </source>
</evidence>
<comment type="subunit">
    <text evidence="7">Forms oligomers.</text>
</comment>
<keyword evidence="6 7" id="KW-0804">Transcription</keyword>
<accession>A0A6L5Z164</accession>
<feature type="domain" description="SpoVT-AbrB" evidence="8">
    <location>
        <begin position="92"/>
        <end position="135"/>
    </location>
</feature>
<dbReference type="InterPro" id="IPR020603">
    <property type="entry name" value="MraZ_dom"/>
</dbReference>
<organism evidence="9 10">
    <name type="scientific">Halovulum marinum</name>
    <dbReference type="NCBI Taxonomy" id="2662447"/>
    <lineage>
        <taxon>Bacteria</taxon>
        <taxon>Pseudomonadati</taxon>
        <taxon>Pseudomonadota</taxon>
        <taxon>Alphaproteobacteria</taxon>
        <taxon>Rhodobacterales</taxon>
        <taxon>Paracoccaceae</taxon>
        <taxon>Halovulum</taxon>
    </lineage>
</organism>
<dbReference type="CDD" id="cd16321">
    <property type="entry name" value="MraZ_C"/>
    <property type="match status" value="1"/>
</dbReference>
<evidence type="ECO:0000256" key="6">
    <source>
        <dbReference type="ARBA" id="ARBA00023163"/>
    </source>
</evidence>
<dbReference type="GO" id="GO:0009295">
    <property type="term" value="C:nucleoid"/>
    <property type="evidence" value="ECO:0007669"/>
    <property type="project" value="UniProtKB-SubCell"/>
</dbReference>
<keyword evidence="3" id="KW-0677">Repeat</keyword>
<feature type="domain" description="SpoVT-AbrB" evidence="8">
    <location>
        <begin position="8"/>
        <end position="51"/>
    </location>
</feature>
<keyword evidence="2 7" id="KW-0963">Cytoplasm</keyword>
<dbReference type="InterPro" id="IPR035642">
    <property type="entry name" value="MraZ_N"/>
</dbReference>
<dbReference type="GO" id="GO:2000143">
    <property type="term" value="P:negative regulation of DNA-templated transcription initiation"/>
    <property type="evidence" value="ECO:0007669"/>
    <property type="project" value="TreeGrafter"/>
</dbReference>
<proteinExistence type="inferred from homology"/>
<comment type="similarity">
    <text evidence="7">Belongs to the MraZ family.</text>
</comment>
<dbReference type="GO" id="GO:0005737">
    <property type="term" value="C:cytoplasm"/>
    <property type="evidence" value="ECO:0007669"/>
    <property type="project" value="UniProtKB-UniRule"/>
</dbReference>
<keyword evidence="10" id="KW-1185">Reference proteome</keyword>
<name>A0A6L5Z164_9RHOB</name>
<dbReference type="SUPFAM" id="SSF89447">
    <property type="entry name" value="AbrB/MazE/MraZ-like"/>
    <property type="match status" value="1"/>
</dbReference>
<dbReference type="PANTHER" id="PTHR34701:SF1">
    <property type="entry name" value="TRANSCRIPTIONAL REGULATOR MRAZ"/>
    <property type="match status" value="1"/>
</dbReference>
<dbReference type="AlphaFoldDB" id="A0A6L5Z164"/>
<gene>
    <name evidence="7 9" type="primary">mraZ</name>
    <name evidence="9" type="ORF">GE300_09255</name>
</gene>
<comment type="caution">
    <text evidence="9">The sequence shown here is derived from an EMBL/GenBank/DDBJ whole genome shotgun (WGS) entry which is preliminary data.</text>
</comment>
<evidence type="ECO:0000256" key="1">
    <source>
        <dbReference type="ARBA" id="ARBA00013860"/>
    </source>
</evidence>
<evidence type="ECO:0000256" key="4">
    <source>
        <dbReference type="ARBA" id="ARBA00023015"/>
    </source>
</evidence>
<dbReference type="PROSITE" id="PS51740">
    <property type="entry name" value="SPOVT_ABRB"/>
    <property type="match status" value="2"/>
</dbReference>
<evidence type="ECO:0000256" key="7">
    <source>
        <dbReference type="HAMAP-Rule" id="MF_01008"/>
    </source>
</evidence>
<evidence type="ECO:0000256" key="5">
    <source>
        <dbReference type="ARBA" id="ARBA00023125"/>
    </source>
</evidence>
<dbReference type="InterPro" id="IPR037914">
    <property type="entry name" value="SpoVT-AbrB_sf"/>
</dbReference>
<dbReference type="HAMAP" id="MF_01008">
    <property type="entry name" value="MraZ"/>
    <property type="match status" value="1"/>
</dbReference>
<dbReference type="CDD" id="cd16320">
    <property type="entry name" value="MraZ_N"/>
    <property type="match status" value="1"/>
</dbReference>
<protein>
    <recommendedName>
        <fullName evidence="1 7">Transcriptional regulator MraZ</fullName>
    </recommendedName>
</protein>
<evidence type="ECO:0000256" key="3">
    <source>
        <dbReference type="ARBA" id="ARBA00022737"/>
    </source>
</evidence>
<dbReference type="NCBIfam" id="NF001476">
    <property type="entry name" value="PRK00326.2-2"/>
    <property type="match status" value="1"/>
</dbReference>
<dbReference type="Proteomes" id="UP000474957">
    <property type="component" value="Unassembled WGS sequence"/>
</dbReference>
<sequence>MARRFRGESVHKVDSKGRVSIPAPFRRVLEDGDPDWVSGAQPNLVLVYGLRGRPCLEGYSLKGIEEVDDMISALPRYSPEREALERMINTQSIYAQVDENGRMVLPAKLRERIGVKAEATFAGMGDKFQIWEPSAYEDDMNRIGDWLGDKDQEQDIFALLDRARLNA</sequence>
<dbReference type="InterPro" id="IPR038619">
    <property type="entry name" value="MraZ_sf"/>
</dbReference>
<evidence type="ECO:0000313" key="9">
    <source>
        <dbReference type="EMBL" id="MSU89800.1"/>
    </source>
</evidence>
<dbReference type="InterPro" id="IPR035644">
    <property type="entry name" value="MraZ_C"/>
</dbReference>
<dbReference type="Gene3D" id="3.40.1550.20">
    <property type="entry name" value="Transcriptional regulator MraZ domain"/>
    <property type="match status" value="1"/>
</dbReference>
<dbReference type="InterPro" id="IPR003444">
    <property type="entry name" value="MraZ"/>
</dbReference>
<reference evidence="9 10" key="1">
    <citation type="submission" date="2019-10" db="EMBL/GenBank/DDBJ databases">
        <title>Cognatihalovulum marinum gen. nov. sp. nov., a new member of the family Rhodobacteraceae isolated from deep seawater of the Northwest Indian Ocean.</title>
        <authorList>
            <person name="Ruan C."/>
            <person name="Wang J."/>
            <person name="Zheng X."/>
            <person name="Song L."/>
            <person name="Zhu Y."/>
            <person name="Huang Y."/>
            <person name="Lu Z."/>
            <person name="Du W."/>
            <person name="Huang L."/>
            <person name="Dai X."/>
        </authorList>
    </citation>
    <scope>NUCLEOTIDE SEQUENCE [LARGE SCALE GENOMIC DNA]</scope>
    <source>
        <strain evidence="9 10">2CG4</strain>
    </source>
</reference>
<dbReference type="Pfam" id="PF02381">
    <property type="entry name" value="MraZ"/>
    <property type="match status" value="2"/>
</dbReference>
<evidence type="ECO:0000313" key="10">
    <source>
        <dbReference type="Proteomes" id="UP000474957"/>
    </source>
</evidence>
<dbReference type="InterPro" id="IPR007159">
    <property type="entry name" value="SpoVT-AbrB_dom"/>
</dbReference>
<evidence type="ECO:0000256" key="2">
    <source>
        <dbReference type="ARBA" id="ARBA00022490"/>
    </source>
</evidence>
<dbReference type="GO" id="GO:0003700">
    <property type="term" value="F:DNA-binding transcription factor activity"/>
    <property type="evidence" value="ECO:0007669"/>
    <property type="project" value="UniProtKB-UniRule"/>
</dbReference>
<keyword evidence="5 7" id="KW-0238">DNA-binding</keyword>
<dbReference type="GO" id="GO:0000976">
    <property type="term" value="F:transcription cis-regulatory region binding"/>
    <property type="evidence" value="ECO:0007669"/>
    <property type="project" value="TreeGrafter"/>
</dbReference>
<comment type="subcellular location">
    <subcellularLocation>
        <location evidence="7">Cytoplasm</location>
        <location evidence="7">Nucleoid</location>
    </subcellularLocation>
</comment>
<dbReference type="EMBL" id="WIND01000005">
    <property type="protein sequence ID" value="MSU89800.1"/>
    <property type="molecule type" value="Genomic_DNA"/>
</dbReference>